<proteinExistence type="inferred from homology"/>
<sequence length="216" mass="24172">MVSRPVVKAPDIAPLESLNWLIHHSFTHAQFIQCKELISGALRLSGMPLEYPLYCSGMIYMRESNASDALTQFQACAQLNPTSANYKKQCARCLLLLGRHDDALRYYADTAKITPNDWSLVCLRRAAYLNPLNWVITANRGVVALHIGQYASAVQMFRASIQLLRQSDEITKRKAKNSRGGYSEGMLQGLLALAYIGLDDHERARAANLLACKKDR</sequence>
<keyword evidence="1" id="KW-0677">Repeat</keyword>
<evidence type="ECO:0000313" key="4">
    <source>
        <dbReference type="EMBL" id="TPP57462.1"/>
    </source>
</evidence>
<dbReference type="GO" id="GO:0061512">
    <property type="term" value="P:protein localization to cilium"/>
    <property type="evidence" value="ECO:0007669"/>
    <property type="project" value="TreeGrafter"/>
</dbReference>
<dbReference type="InterPro" id="IPR019734">
    <property type="entry name" value="TPR_rpt"/>
</dbReference>
<accession>A0A504Y7J2</accession>
<dbReference type="Gene3D" id="1.25.40.10">
    <property type="entry name" value="Tetratricopeptide repeat domain"/>
    <property type="match status" value="2"/>
</dbReference>
<dbReference type="GO" id="GO:0060271">
    <property type="term" value="P:cilium assembly"/>
    <property type="evidence" value="ECO:0007669"/>
    <property type="project" value="TreeGrafter"/>
</dbReference>
<dbReference type="EMBL" id="SUNJ01013164">
    <property type="protein sequence ID" value="TPP57462.1"/>
    <property type="molecule type" value="Genomic_DNA"/>
</dbReference>
<name>A0A504Y7J2_FASGI</name>
<keyword evidence="2" id="KW-0802">TPR repeat</keyword>
<evidence type="ECO:0008006" key="6">
    <source>
        <dbReference type="Google" id="ProtNLM"/>
    </source>
</evidence>
<evidence type="ECO:0000256" key="2">
    <source>
        <dbReference type="ARBA" id="ARBA00022803"/>
    </source>
</evidence>
<dbReference type="STRING" id="46835.A0A504Y7J2"/>
<comment type="caution">
    <text evidence="4">The sequence shown here is derived from an EMBL/GenBank/DDBJ whole genome shotgun (WGS) entry which is preliminary data.</text>
</comment>
<evidence type="ECO:0000256" key="3">
    <source>
        <dbReference type="ARBA" id="ARBA00023778"/>
    </source>
</evidence>
<dbReference type="SMART" id="SM00028">
    <property type="entry name" value="TPR"/>
    <property type="match status" value="3"/>
</dbReference>
<organism evidence="4 5">
    <name type="scientific">Fasciola gigantica</name>
    <name type="common">Giant liver fluke</name>
    <dbReference type="NCBI Taxonomy" id="46835"/>
    <lineage>
        <taxon>Eukaryota</taxon>
        <taxon>Metazoa</taxon>
        <taxon>Spiralia</taxon>
        <taxon>Lophotrochozoa</taxon>
        <taxon>Platyhelminthes</taxon>
        <taxon>Trematoda</taxon>
        <taxon>Digenea</taxon>
        <taxon>Plagiorchiida</taxon>
        <taxon>Echinostomata</taxon>
        <taxon>Echinostomatoidea</taxon>
        <taxon>Fasciolidae</taxon>
        <taxon>Fasciola</taxon>
    </lineage>
</organism>
<dbReference type="AlphaFoldDB" id="A0A504Y7J2"/>
<dbReference type="OrthoDB" id="309339at2759"/>
<protein>
    <recommendedName>
        <fullName evidence="6">Bardet-Biedl syndrome 4 protein</fullName>
    </recommendedName>
</protein>
<gene>
    <name evidence="4" type="ORF">FGIG_10986</name>
</gene>
<dbReference type="InterPro" id="IPR011990">
    <property type="entry name" value="TPR-like_helical_dom_sf"/>
</dbReference>
<evidence type="ECO:0000256" key="1">
    <source>
        <dbReference type="ARBA" id="ARBA00022737"/>
    </source>
</evidence>
<dbReference type="GO" id="GO:0036064">
    <property type="term" value="C:ciliary basal body"/>
    <property type="evidence" value="ECO:0007669"/>
    <property type="project" value="TreeGrafter"/>
</dbReference>
<dbReference type="Proteomes" id="UP000316759">
    <property type="component" value="Unassembled WGS sequence"/>
</dbReference>
<evidence type="ECO:0000313" key="5">
    <source>
        <dbReference type="Proteomes" id="UP000316759"/>
    </source>
</evidence>
<dbReference type="SUPFAM" id="SSF48452">
    <property type="entry name" value="TPR-like"/>
    <property type="match status" value="1"/>
</dbReference>
<dbReference type="Pfam" id="PF14559">
    <property type="entry name" value="TPR_19"/>
    <property type="match status" value="1"/>
</dbReference>
<comment type="similarity">
    <text evidence="3">Belongs to the BBS4 family.</text>
</comment>
<dbReference type="PANTHER" id="PTHR44186">
    <property type="match status" value="1"/>
</dbReference>
<reference evidence="4 5" key="1">
    <citation type="submission" date="2019-04" db="EMBL/GenBank/DDBJ databases">
        <title>Annotation for the trematode Fasciola gigantica.</title>
        <authorList>
            <person name="Choi Y.-J."/>
        </authorList>
    </citation>
    <scope>NUCLEOTIDE SEQUENCE [LARGE SCALE GENOMIC DNA]</scope>
    <source>
        <strain evidence="4">Uganda_cow_1</strain>
    </source>
</reference>
<dbReference type="PANTHER" id="PTHR44186:SF1">
    <property type="entry name" value="BARDET-BIEDL SYNDROME 4 PROTEIN"/>
    <property type="match status" value="1"/>
</dbReference>
<keyword evidence="5" id="KW-1185">Reference proteome</keyword>